<evidence type="ECO:0000259" key="8">
    <source>
        <dbReference type="Pfam" id="PF01435"/>
    </source>
</evidence>
<reference evidence="9 10" key="1">
    <citation type="submission" date="2020-03" db="EMBL/GenBank/DDBJ databases">
        <title>WGS of actinomycetes isolated from Thailand.</title>
        <authorList>
            <person name="Thawai C."/>
        </authorList>
    </citation>
    <scope>NUCLEOTIDE SEQUENCE [LARGE SCALE GENOMIC DNA]</scope>
    <source>
        <strain evidence="9 10">HSS6-12</strain>
    </source>
</reference>
<evidence type="ECO:0000256" key="2">
    <source>
        <dbReference type="ARBA" id="ARBA00022723"/>
    </source>
</evidence>
<dbReference type="Proteomes" id="UP000783871">
    <property type="component" value="Unassembled WGS sequence"/>
</dbReference>
<name>A0ABX0ZFL4_9ACTN</name>
<keyword evidence="5 6" id="KW-0482">Metalloprotease</keyword>
<feature type="transmembrane region" description="Helical" evidence="7">
    <location>
        <begin position="283"/>
        <end position="304"/>
    </location>
</feature>
<keyword evidence="10" id="KW-1185">Reference proteome</keyword>
<comment type="cofactor">
    <cofactor evidence="6">
        <name>Zn(2+)</name>
        <dbReference type="ChEBI" id="CHEBI:29105"/>
    </cofactor>
    <text evidence="6">Binds 1 zinc ion per subunit.</text>
</comment>
<sequence>MTPALALTIAPIVVAWLAPPLLERAAFRVADPLAVLLAWAGAILAVLLTFITGVVLMLAPQTGPTRWMENLAHDCWLAVRHARLPGDDGLLGALAALLVVVLAARIAALSVRRWRGQREFRRAHQDLLTLLGAANDPGADRVLRVPHAEPLAYCVGGRPGLVVLSSGIDRLAPAQRAAVLAHERAHLRGRHHLIVAAAEVLAGALPWVPLARQAPDAVRLLVELSADAEAARACGTTAVRGALIALTGAPHPALALPMAGAQVMTRLRHLGAAAPRRRVSARVLLPLIALATPAGVGIAAVAVLCA</sequence>
<dbReference type="Gene3D" id="3.30.2010.10">
    <property type="entry name" value="Metalloproteases ('zincins'), catalytic domain"/>
    <property type="match status" value="1"/>
</dbReference>
<dbReference type="InterPro" id="IPR052173">
    <property type="entry name" value="Beta-lactam_resp_regulator"/>
</dbReference>
<accession>A0ABX0ZFL4</accession>
<comment type="similarity">
    <text evidence="6">Belongs to the peptidase M48 family.</text>
</comment>
<dbReference type="InterPro" id="IPR001915">
    <property type="entry name" value="Peptidase_M48"/>
</dbReference>
<keyword evidence="7" id="KW-0812">Transmembrane</keyword>
<dbReference type="EMBL" id="JAATEO010000059">
    <property type="protein sequence ID" value="NJP35808.1"/>
    <property type="molecule type" value="Genomic_DNA"/>
</dbReference>
<evidence type="ECO:0000256" key="3">
    <source>
        <dbReference type="ARBA" id="ARBA00022801"/>
    </source>
</evidence>
<evidence type="ECO:0000313" key="10">
    <source>
        <dbReference type="Proteomes" id="UP000783871"/>
    </source>
</evidence>
<dbReference type="PANTHER" id="PTHR34978:SF3">
    <property type="entry name" value="SLR0241 PROTEIN"/>
    <property type="match status" value="1"/>
</dbReference>
<protein>
    <submittedName>
        <fullName evidence="9">M56 family metallopeptidase</fullName>
    </submittedName>
</protein>
<keyword evidence="1 6" id="KW-0645">Protease</keyword>
<dbReference type="Pfam" id="PF01435">
    <property type="entry name" value="Peptidase_M48"/>
    <property type="match status" value="1"/>
</dbReference>
<keyword evidence="7" id="KW-0472">Membrane</keyword>
<evidence type="ECO:0000256" key="4">
    <source>
        <dbReference type="ARBA" id="ARBA00022833"/>
    </source>
</evidence>
<gene>
    <name evidence="9" type="ORF">HCJ94_28560</name>
</gene>
<keyword evidence="7" id="KW-1133">Transmembrane helix</keyword>
<organism evidence="9 10">
    <name type="scientific">Micromonospora thermarum</name>
    <dbReference type="NCBI Taxonomy" id="2720024"/>
    <lineage>
        <taxon>Bacteria</taxon>
        <taxon>Bacillati</taxon>
        <taxon>Actinomycetota</taxon>
        <taxon>Actinomycetes</taxon>
        <taxon>Micromonosporales</taxon>
        <taxon>Micromonosporaceae</taxon>
        <taxon>Micromonospora</taxon>
    </lineage>
</organism>
<dbReference type="RefSeq" id="WP_168004115.1">
    <property type="nucleotide sequence ID" value="NZ_JAATEO010000059.1"/>
</dbReference>
<evidence type="ECO:0000256" key="6">
    <source>
        <dbReference type="RuleBase" id="RU003983"/>
    </source>
</evidence>
<proteinExistence type="inferred from homology"/>
<evidence type="ECO:0000256" key="5">
    <source>
        <dbReference type="ARBA" id="ARBA00023049"/>
    </source>
</evidence>
<feature type="transmembrane region" description="Helical" evidence="7">
    <location>
        <begin position="6"/>
        <end position="22"/>
    </location>
</feature>
<evidence type="ECO:0000256" key="7">
    <source>
        <dbReference type="SAM" id="Phobius"/>
    </source>
</evidence>
<keyword evidence="2" id="KW-0479">Metal-binding</keyword>
<feature type="transmembrane region" description="Helical" evidence="7">
    <location>
        <begin position="34"/>
        <end position="59"/>
    </location>
</feature>
<feature type="domain" description="Peptidase M48" evidence="8">
    <location>
        <begin position="120"/>
        <end position="198"/>
    </location>
</feature>
<evidence type="ECO:0000313" key="9">
    <source>
        <dbReference type="EMBL" id="NJP35808.1"/>
    </source>
</evidence>
<feature type="transmembrane region" description="Helical" evidence="7">
    <location>
        <begin position="90"/>
        <end position="111"/>
    </location>
</feature>
<keyword evidence="4 6" id="KW-0862">Zinc</keyword>
<evidence type="ECO:0000256" key="1">
    <source>
        <dbReference type="ARBA" id="ARBA00022670"/>
    </source>
</evidence>
<comment type="caution">
    <text evidence="9">The sequence shown here is derived from an EMBL/GenBank/DDBJ whole genome shotgun (WGS) entry which is preliminary data.</text>
</comment>
<keyword evidence="3 6" id="KW-0378">Hydrolase</keyword>
<dbReference type="PANTHER" id="PTHR34978">
    <property type="entry name" value="POSSIBLE SENSOR-TRANSDUCER PROTEIN BLAR"/>
    <property type="match status" value="1"/>
</dbReference>
<dbReference type="CDD" id="cd07326">
    <property type="entry name" value="M56_BlaR1_MecR1_like"/>
    <property type="match status" value="1"/>
</dbReference>